<organism evidence="3 4">
    <name type="scientific">Postia placenta MAD-698-R-SB12</name>
    <dbReference type="NCBI Taxonomy" id="670580"/>
    <lineage>
        <taxon>Eukaryota</taxon>
        <taxon>Fungi</taxon>
        <taxon>Dikarya</taxon>
        <taxon>Basidiomycota</taxon>
        <taxon>Agaricomycotina</taxon>
        <taxon>Agaricomycetes</taxon>
        <taxon>Polyporales</taxon>
        <taxon>Adustoporiaceae</taxon>
        <taxon>Rhodonia</taxon>
    </lineage>
</organism>
<keyword evidence="1" id="KW-0472">Membrane</keyword>
<dbReference type="Pfam" id="PF20151">
    <property type="entry name" value="DUF6533"/>
    <property type="match status" value="1"/>
</dbReference>
<accession>A0A1X6MWQ5</accession>
<evidence type="ECO:0000313" key="4">
    <source>
        <dbReference type="Proteomes" id="UP000194127"/>
    </source>
</evidence>
<gene>
    <name evidence="3" type="ORF">POSPLADRAFT_1047169</name>
</gene>
<evidence type="ECO:0000259" key="2">
    <source>
        <dbReference type="Pfam" id="PF20151"/>
    </source>
</evidence>
<reference evidence="3 4" key="1">
    <citation type="submission" date="2017-04" db="EMBL/GenBank/DDBJ databases">
        <title>Genome Sequence of the Model Brown-Rot Fungus Postia placenta SB12.</title>
        <authorList>
            <consortium name="DOE Joint Genome Institute"/>
            <person name="Gaskell J."/>
            <person name="Kersten P."/>
            <person name="Larrondo L.F."/>
            <person name="Canessa P."/>
            <person name="Martinez D."/>
            <person name="Hibbett D."/>
            <person name="Schmoll M."/>
            <person name="Kubicek C.P."/>
            <person name="Martinez A.T."/>
            <person name="Yadav J."/>
            <person name="Master E."/>
            <person name="Magnuson J.K."/>
            <person name="James T."/>
            <person name="Yaver D."/>
            <person name="Berka R."/>
            <person name="Labutti K."/>
            <person name="Lipzen A."/>
            <person name="Aerts A."/>
            <person name="Barry K."/>
            <person name="Henrissat B."/>
            <person name="Blanchette R."/>
            <person name="Grigoriev I."/>
            <person name="Cullen D."/>
        </authorList>
    </citation>
    <scope>NUCLEOTIDE SEQUENCE [LARGE SCALE GENOMIC DNA]</scope>
    <source>
        <strain evidence="3 4">MAD-698-R-SB12</strain>
    </source>
</reference>
<dbReference type="InterPro" id="IPR045340">
    <property type="entry name" value="DUF6533"/>
</dbReference>
<dbReference type="Proteomes" id="UP000194127">
    <property type="component" value="Unassembled WGS sequence"/>
</dbReference>
<evidence type="ECO:0000313" key="3">
    <source>
        <dbReference type="EMBL" id="OSX60805.1"/>
    </source>
</evidence>
<name>A0A1X6MWQ5_9APHY</name>
<evidence type="ECO:0000256" key="1">
    <source>
        <dbReference type="SAM" id="Phobius"/>
    </source>
</evidence>
<feature type="transmembrane region" description="Helical" evidence="1">
    <location>
        <begin position="139"/>
        <end position="158"/>
    </location>
</feature>
<dbReference type="EMBL" id="KZ110599">
    <property type="protein sequence ID" value="OSX60805.1"/>
    <property type="molecule type" value="Genomic_DNA"/>
</dbReference>
<dbReference type="RefSeq" id="XP_024337599.1">
    <property type="nucleotide sequence ID" value="XM_024479222.1"/>
</dbReference>
<proteinExistence type="predicted"/>
<dbReference type="OrthoDB" id="2769707at2759"/>
<feature type="transmembrane region" description="Helical" evidence="1">
    <location>
        <begin position="179"/>
        <end position="201"/>
    </location>
</feature>
<keyword evidence="1" id="KW-1133">Transmembrane helix</keyword>
<keyword evidence="4" id="KW-1185">Reference proteome</keyword>
<feature type="domain" description="DUF6533" evidence="2">
    <location>
        <begin position="25"/>
        <end position="66"/>
    </location>
</feature>
<sequence>MSATLLDLPINIALHTADGGSRSGVALTVSLFDHLLNFGDELELVWSQPRSWSILQSIVMVNRYGGELSMIFIAYILAGFRPPISTSTCHGFVVVSRFYFELSEYGTTGSAMSYSAPLNICVINPAAYHGLIVDYTQGVWGGMLLYDVYVFAILIANAMNRPRRHNAEIITNLNRDGAFIFLPYAWLSYFLVSLEIVAWALDNALSSRLFLKMKAIEIRKRPGWNPVEDLPSVYVMQTIELDDS</sequence>
<dbReference type="AlphaFoldDB" id="A0A1X6MWQ5"/>
<keyword evidence="1" id="KW-0812">Transmembrane</keyword>
<dbReference type="GeneID" id="36324172"/>
<protein>
    <recommendedName>
        <fullName evidence="2">DUF6533 domain-containing protein</fullName>
    </recommendedName>
</protein>